<keyword evidence="5" id="KW-1185">Reference proteome</keyword>
<dbReference type="RefSeq" id="WP_188443054.1">
    <property type="nucleotide sequence ID" value="NZ_BMGK01000012.1"/>
</dbReference>
<gene>
    <name evidence="4" type="ORF">GCM10011312_24950</name>
</gene>
<proteinExistence type="predicted"/>
<dbReference type="SUPFAM" id="SSF52172">
    <property type="entry name" value="CheY-like"/>
    <property type="match status" value="1"/>
</dbReference>
<feature type="modified residue" description="4-aspartylphosphate" evidence="2">
    <location>
        <position position="59"/>
    </location>
</feature>
<dbReference type="GO" id="GO:0003677">
    <property type="term" value="F:DNA binding"/>
    <property type="evidence" value="ECO:0007669"/>
    <property type="project" value="UniProtKB-KW"/>
</dbReference>
<reference evidence="4" key="1">
    <citation type="journal article" date="2014" name="Int. J. Syst. Evol. Microbiol.">
        <title>Complete genome sequence of Corynebacterium casei LMG S-19264T (=DSM 44701T), isolated from a smear-ripened cheese.</title>
        <authorList>
            <consortium name="US DOE Joint Genome Institute (JGI-PGF)"/>
            <person name="Walter F."/>
            <person name="Albersmeier A."/>
            <person name="Kalinowski J."/>
            <person name="Ruckert C."/>
        </authorList>
    </citation>
    <scope>NUCLEOTIDE SEQUENCE</scope>
    <source>
        <strain evidence="4">CGMCC 1.12924</strain>
    </source>
</reference>
<accession>A0A8J2YCD2</accession>
<dbReference type="PROSITE" id="PS50110">
    <property type="entry name" value="RESPONSE_REGULATORY"/>
    <property type="match status" value="1"/>
</dbReference>
<organism evidence="4 5">
    <name type="scientific">Planktosalinus lacus</name>
    <dbReference type="NCBI Taxonomy" id="1526573"/>
    <lineage>
        <taxon>Bacteria</taxon>
        <taxon>Pseudomonadati</taxon>
        <taxon>Bacteroidota</taxon>
        <taxon>Flavobacteriia</taxon>
        <taxon>Flavobacteriales</taxon>
        <taxon>Flavobacteriaceae</taxon>
        <taxon>Planktosalinus</taxon>
    </lineage>
</organism>
<dbReference type="AlphaFoldDB" id="A0A8J2YCD2"/>
<dbReference type="InterPro" id="IPR001789">
    <property type="entry name" value="Sig_transdc_resp-reg_receiver"/>
</dbReference>
<evidence type="ECO:0000256" key="2">
    <source>
        <dbReference type="PROSITE-ProRule" id="PRU00169"/>
    </source>
</evidence>
<feature type="domain" description="Response regulatory" evidence="3">
    <location>
        <begin position="4"/>
        <end position="132"/>
    </location>
</feature>
<dbReference type="PANTHER" id="PTHR43214:SF17">
    <property type="entry name" value="TRANSCRIPTIONAL REGULATORY PROTEIN RCSB"/>
    <property type="match status" value="1"/>
</dbReference>
<name>A0A8J2YCD2_9FLAO</name>
<evidence type="ECO:0000313" key="4">
    <source>
        <dbReference type="EMBL" id="GGE00493.1"/>
    </source>
</evidence>
<reference evidence="4" key="2">
    <citation type="submission" date="2020-09" db="EMBL/GenBank/DDBJ databases">
        <authorList>
            <person name="Sun Q."/>
            <person name="Zhou Y."/>
        </authorList>
    </citation>
    <scope>NUCLEOTIDE SEQUENCE</scope>
    <source>
        <strain evidence="4">CGMCC 1.12924</strain>
    </source>
</reference>
<dbReference type="SMART" id="SM00448">
    <property type="entry name" value="REC"/>
    <property type="match status" value="1"/>
</dbReference>
<protein>
    <recommendedName>
        <fullName evidence="3">Response regulatory domain-containing protein</fullName>
    </recommendedName>
</protein>
<dbReference type="Gene3D" id="3.40.50.2300">
    <property type="match status" value="1"/>
</dbReference>
<evidence type="ECO:0000313" key="5">
    <source>
        <dbReference type="Proteomes" id="UP000652231"/>
    </source>
</evidence>
<keyword evidence="1" id="KW-0238">DNA-binding</keyword>
<evidence type="ECO:0000259" key="3">
    <source>
        <dbReference type="PROSITE" id="PS50110"/>
    </source>
</evidence>
<dbReference type="Proteomes" id="UP000652231">
    <property type="component" value="Unassembled WGS sequence"/>
</dbReference>
<sequence length="221" mass="24732">MFSKVLIADDLVSVNTGVHTVLSQLEIPEIEQVNYCDDAFLQIKAAQKYATPFELLITDLSFKADHRDQKIKSGDALATKLKAAHPDLKIIVYSIEDKPQLVRHLIQRHGIDGYVCKGRHGLTELTDAVQAVYSNKTYVSPQLETALSGKSVLEIDDYDIELLSQLANGLVMEEIARRFKEEERKPFSSSAIEKRMGTLRTQFDAKNSTQLIAKAKDLGLI</sequence>
<dbReference type="EMBL" id="BMGK01000012">
    <property type="protein sequence ID" value="GGE00493.1"/>
    <property type="molecule type" value="Genomic_DNA"/>
</dbReference>
<dbReference type="GO" id="GO:0000160">
    <property type="term" value="P:phosphorelay signal transduction system"/>
    <property type="evidence" value="ECO:0007669"/>
    <property type="project" value="InterPro"/>
</dbReference>
<dbReference type="InterPro" id="IPR039420">
    <property type="entry name" value="WalR-like"/>
</dbReference>
<dbReference type="InterPro" id="IPR011006">
    <property type="entry name" value="CheY-like_superfamily"/>
</dbReference>
<dbReference type="PANTHER" id="PTHR43214">
    <property type="entry name" value="TWO-COMPONENT RESPONSE REGULATOR"/>
    <property type="match status" value="1"/>
</dbReference>
<comment type="caution">
    <text evidence="4">The sequence shown here is derived from an EMBL/GenBank/DDBJ whole genome shotgun (WGS) entry which is preliminary data.</text>
</comment>
<keyword evidence="2" id="KW-0597">Phosphoprotein</keyword>
<evidence type="ECO:0000256" key="1">
    <source>
        <dbReference type="ARBA" id="ARBA00023125"/>
    </source>
</evidence>